<reference evidence="1" key="1">
    <citation type="submission" date="2020-03" db="EMBL/GenBank/DDBJ databases">
        <title>The deep terrestrial virosphere.</title>
        <authorList>
            <person name="Holmfeldt K."/>
            <person name="Nilsson E."/>
            <person name="Simone D."/>
            <person name="Lopez-Fernandez M."/>
            <person name="Wu X."/>
            <person name="de Brujin I."/>
            <person name="Lundin D."/>
            <person name="Andersson A."/>
            <person name="Bertilsson S."/>
            <person name="Dopson M."/>
        </authorList>
    </citation>
    <scope>NUCLEOTIDE SEQUENCE</scope>
    <source>
        <strain evidence="1">MM415A04519</strain>
    </source>
</reference>
<dbReference type="AlphaFoldDB" id="A0A6M3JIC6"/>
<organism evidence="1">
    <name type="scientific">viral metagenome</name>
    <dbReference type="NCBI Taxonomy" id="1070528"/>
    <lineage>
        <taxon>unclassified sequences</taxon>
        <taxon>metagenomes</taxon>
        <taxon>organismal metagenomes</taxon>
    </lineage>
</organism>
<evidence type="ECO:0000313" key="1">
    <source>
        <dbReference type="EMBL" id="QJA69500.1"/>
    </source>
</evidence>
<accession>A0A6M3JIC6</accession>
<proteinExistence type="predicted"/>
<gene>
    <name evidence="1" type="ORF">MM415A04519_0003</name>
</gene>
<protein>
    <submittedName>
        <fullName evidence="1">Uncharacterized protein</fullName>
    </submittedName>
</protein>
<name>A0A6M3JIC6_9ZZZZ</name>
<sequence length="44" mass="5392">MLLCEEDDMKGQFCPYEKAKFCQEDEACKECPVYKQWLKNKRRE</sequence>
<dbReference type="EMBL" id="MT141711">
    <property type="protein sequence ID" value="QJA69500.1"/>
    <property type="molecule type" value="Genomic_DNA"/>
</dbReference>